<evidence type="ECO:0000259" key="9">
    <source>
        <dbReference type="PROSITE" id="PS50127"/>
    </source>
</evidence>
<dbReference type="InterPro" id="IPR016135">
    <property type="entry name" value="UBQ-conjugating_enzyme/RWD"/>
</dbReference>
<evidence type="ECO:0000256" key="5">
    <source>
        <dbReference type="ARBA" id="ARBA00022786"/>
    </source>
</evidence>
<dbReference type="InterPro" id="IPR000608">
    <property type="entry name" value="UBC"/>
</dbReference>
<dbReference type="SUPFAM" id="SSF54495">
    <property type="entry name" value="UBC-like"/>
    <property type="match status" value="1"/>
</dbReference>
<feature type="domain" description="UBC core" evidence="9">
    <location>
        <begin position="1"/>
        <end position="156"/>
    </location>
</feature>
<evidence type="ECO:0000256" key="6">
    <source>
        <dbReference type="ARBA" id="ARBA00022840"/>
    </source>
</evidence>
<organism evidence="10">
    <name type="scientific">Arcella intermedia</name>
    <dbReference type="NCBI Taxonomy" id="1963864"/>
    <lineage>
        <taxon>Eukaryota</taxon>
        <taxon>Amoebozoa</taxon>
        <taxon>Tubulinea</taxon>
        <taxon>Elardia</taxon>
        <taxon>Arcellinida</taxon>
        <taxon>Sphaerothecina</taxon>
        <taxon>Arcellidae</taxon>
        <taxon>Arcella</taxon>
    </lineage>
</organism>
<dbReference type="AlphaFoldDB" id="A0A6B2LNC8"/>
<keyword evidence="5 8" id="KW-0833">Ubl conjugation pathway</keyword>
<keyword evidence="4 8" id="KW-0547">Nucleotide-binding</keyword>
<reference evidence="10" key="1">
    <citation type="journal article" date="2020" name="J. Eukaryot. Microbiol.">
        <title>De novo Sequencing, Assembly and Annotation of the Transcriptome for the Free-Living Testate Amoeba Arcella intermedia.</title>
        <authorList>
            <person name="Ribeiro G.M."/>
            <person name="Porfirio-Sousa A.L."/>
            <person name="Maurer-Alcala X.X."/>
            <person name="Katz L.A."/>
            <person name="Lahr D.J.G."/>
        </authorList>
    </citation>
    <scope>NUCLEOTIDE SEQUENCE</scope>
</reference>
<dbReference type="PANTHER" id="PTHR24067">
    <property type="entry name" value="UBIQUITIN-CONJUGATING ENZYME E2"/>
    <property type="match status" value="1"/>
</dbReference>
<evidence type="ECO:0000256" key="4">
    <source>
        <dbReference type="ARBA" id="ARBA00022741"/>
    </source>
</evidence>
<dbReference type="SMART" id="SM00212">
    <property type="entry name" value="UBCc"/>
    <property type="match status" value="1"/>
</dbReference>
<protein>
    <recommendedName>
        <fullName evidence="2">E2 ubiquitin-conjugating enzyme</fullName>
        <ecNumber evidence="2">2.3.2.23</ecNumber>
    </recommendedName>
</protein>
<dbReference type="Gene3D" id="3.10.110.10">
    <property type="entry name" value="Ubiquitin Conjugating Enzyme"/>
    <property type="match status" value="1"/>
</dbReference>
<dbReference type="PROSITE" id="PS00183">
    <property type="entry name" value="UBC_1"/>
    <property type="match status" value="1"/>
</dbReference>
<evidence type="ECO:0000256" key="2">
    <source>
        <dbReference type="ARBA" id="ARBA00012486"/>
    </source>
</evidence>
<proteinExistence type="inferred from homology"/>
<dbReference type="GO" id="GO:0036503">
    <property type="term" value="P:ERAD pathway"/>
    <property type="evidence" value="ECO:0007669"/>
    <property type="project" value="UniProtKB-ARBA"/>
</dbReference>
<feature type="active site" description="Glycyl thioester intermediate" evidence="7">
    <location>
        <position position="81"/>
    </location>
</feature>
<sequence length="158" mass="17924">MMHEYKELTVNPPEGIVAGPVSEENFFEWEAVIMAPEDTPFAGGVFTARLKFPFDYPLSPPKMLFISPMWHPNVYPNGEVCISILHPPGEDPHMYESSSERWSPVQSVEKILISVLSLLSEPNCDSPANIDAGKMWRENRPAFYKKAKEIVMKTLELI</sequence>
<comment type="catalytic activity">
    <reaction evidence="1">
        <text>S-ubiquitinyl-[E1 ubiquitin-activating enzyme]-L-cysteine + [E2 ubiquitin-conjugating enzyme]-L-cysteine = [E1 ubiquitin-activating enzyme]-L-cysteine + S-ubiquitinyl-[E2 ubiquitin-conjugating enzyme]-L-cysteine.</text>
        <dbReference type="EC" id="2.3.2.23"/>
    </reaction>
</comment>
<accession>A0A6B2LNC8</accession>
<evidence type="ECO:0000256" key="7">
    <source>
        <dbReference type="PROSITE-ProRule" id="PRU10133"/>
    </source>
</evidence>
<dbReference type="InterPro" id="IPR050113">
    <property type="entry name" value="Ub_conjugating_enzyme"/>
</dbReference>
<dbReference type="GO" id="GO:0005524">
    <property type="term" value="F:ATP binding"/>
    <property type="evidence" value="ECO:0007669"/>
    <property type="project" value="UniProtKB-UniRule"/>
</dbReference>
<dbReference type="Pfam" id="PF00179">
    <property type="entry name" value="UQ_con"/>
    <property type="match status" value="1"/>
</dbReference>
<keyword evidence="3" id="KW-0808">Transferase</keyword>
<comment type="similarity">
    <text evidence="8">Belongs to the ubiquitin-conjugating enzyme family.</text>
</comment>
<dbReference type="InterPro" id="IPR023313">
    <property type="entry name" value="UBQ-conjugating_AS"/>
</dbReference>
<dbReference type="EMBL" id="GIBP01009259">
    <property type="protein sequence ID" value="NDV38228.1"/>
    <property type="molecule type" value="Transcribed_RNA"/>
</dbReference>
<evidence type="ECO:0000256" key="3">
    <source>
        <dbReference type="ARBA" id="ARBA00022679"/>
    </source>
</evidence>
<dbReference type="PROSITE" id="PS50127">
    <property type="entry name" value="UBC_2"/>
    <property type="match status" value="1"/>
</dbReference>
<dbReference type="FunFam" id="3.10.110.10:FF:000008">
    <property type="entry name" value="Ubiquitin-conjugating enzyme E2 G2"/>
    <property type="match status" value="1"/>
</dbReference>
<evidence type="ECO:0000256" key="8">
    <source>
        <dbReference type="RuleBase" id="RU362109"/>
    </source>
</evidence>
<keyword evidence="6 8" id="KW-0067">ATP-binding</keyword>
<dbReference type="GO" id="GO:0061631">
    <property type="term" value="F:ubiquitin conjugating enzyme activity"/>
    <property type="evidence" value="ECO:0007669"/>
    <property type="project" value="UniProtKB-EC"/>
</dbReference>
<evidence type="ECO:0000256" key="1">
    <source>
        <dbReference type="ARBA" id="ARBA00000485"/>
    </source>
</evidence>
<dbReference type="CDD" id="cd23796">
    <property type="entry name" value="UBCc_UBE2G2"/>
    <property type="match status" value="1"/>
</dbReference>
<dbReference type="EC" id="2.3.2.23" evidence="2"/>
<evidence type="ECO:0000313" key="10">
    <source>
        <dbReference type="EMBL" id="NDV38228.1"/>
    </source>
</evidence>
<name>A0A6B2LNC8_9EUKA</name>